<dbReference type="EMBL" id="CM009300">
    <property type="protein sequence ID" value="RQO97843.1"/>
    <property type="molecule type" value="Genomic_DNA"/>
</dbReference>
<organism evidence="1 2">
    <name type="scientific">Populus trichocarpa</name>
    <name type="common">Western balsam poplar</name>
    <name type="synonym">Populus balsamifera subsp. trichocarpa</name>
    <dbReference type="NCBI Taxonomy" id="3694"/>
    <lineage>
        <taxon>Eukaryota</taxon>
        <taxon>Viridiplantae</taxon>
        <taxon>Streptophyta</taxon>
        <taxon>Embryophyta</taxon>
        <taxon>Tracheophyta</taxon>
        <taxon>Spermatophyta</taxon>
        <taxon>Magnoliopsida</taxon>
        <taxon>eudicotyledons</taxon>
        <taxon>Gunneridae</taxon>
        <taxon>Pentapetalae</taxon>
        <taxon>rosids</taxon>
        <taxon>fabids</taxon>
        <taxon>Malpighiales</taxon>
        <taxon>Salicaceae</taxon>
        <taxon>Saliceae</taxon>
        <taxon>Populus</taxon>
    </lineage>
</organism>
<keyword evidence="2" id="KW-1185">Reference proteome</keyword>
<protein>
    <submittedName>
        <fullName evidence="1">Uncharacterized protein</fullName>
    </submittedName>
</protein>
<dbReference type="InterPro" id="IPR058921">
    <property type="entry name" value="PAP/OAS1-rel"/>
</dbReference>
<gene>
    <name evidence="1" type="ORF">POPTR_011G116501</name>
</gene>
<evidence type="ECO:0000313" key="2">
    <source>
        <dbReference type="Proteomes" id="UP000006729"/>
    </source>
</evidence>
<accession>A0A3N7FRT9</accession>
<proteinExistence type="predicted"/>
<evidence type="ECO:0000313" key="1">
    <source>
        <dbReference type="EMBL" id="RQO97843.1"/>
    </source>
</evidence>
<sequence>MLENEENNENAAFVSLCGDIDLTAFSENPNLKDTWAPQVCDMLENEENNENAEFGVKEVEYIQAEHASTTILDFRSDRSTSSKSFQKEIKKKEEEIKKKDDFIFEMKRQMDSMKEYLMNNLGYHGGTSNIDQGMSAPIAPSMPPPIAP</sequence>
<dbReference type="PANTHER" id="PTHR45979:SF30">
    <property type="entry name" value="NUCLEOTIDYLTRANSFERASE"/>
    <property type="match status" value="1"/>
</dbReference>
<name>A0A3N7FRT9_POPTR</name>
<dbReference type="PANTHER" id="PTHR45979">
    <property type="entry name" value="PAP/OAS1 SUBSTRATE-BINDING DOMAIN SUPERFAMILY"/>
    <property type="match status" value="1"/>
</dbReference>
<dbReference type="AlphaFoldDB" id="A0A3N7FRT9"/>
<dbReference type="Proteomes" id="UP000006729">
    <property type="component" value="Chromosome 11"/>
</dbReference>
<reference evidence="1 2" key="1">
    <citation type="journal article" date="2006" name="Science">
        <title>The genome of black cottonwood, Populus trichocarpa (Torr. &amp; Gray).</title>
        <authorList>
            <person name="Tuskan G.A."/>
            <person name="Difazio S."/>
            <person name="Jansson S."/>
            <person name="Bohlmann J."/>
            <person name="Grigoriev I."/>
            <person name="Hellsten U."/>
            <person name="Putnam N."/>
            <person name="Ralph S."/>
            <person name="Rombauts S."/>
            <person name="Salamov A."/>
            <person name="Schein J."/>
            <person name="Sterck L."/>
            <person name="Aerts A."/>
            <person name="Bhalerao R.R."/>
            <person name="Bhalerao R.P."/>
            <person name="Blaudez D."/>
            <person name="Boerjan W."/>
            <person name="Brun A."/>
            <person name="Brunner A."/>
            <person name="Busov V."/>
            <person name="Campbell M."/>
            <person name="Carlson J."/>
            <person name="Chalot M."/>
            <person name="Chapman J."/>
            <person name="Chen G.L."/>
            <person name="Cooper D."/>
            <person name="Coutinho P.M."/>
            <person name="Couturier J."/>
            <person name="Covert S."/>
            <person name="Cronk Q."/>
            <person name="Cunningham R."/>
            <person name="Davis J."/>
            <person name="Degroeve S."/>
            <person name="Dejardin A."/>
            <person name="Depamphilis C."/>
            <person name="Detter J."/>
            <person name="Dirks B."/>
            <person name="Dubchak I."/>
            <person name="Duplessis S."/>
            <person name="Ehlting J."/>
            <person name="Ellis B."/>
            <person name="Gendler K."/>
            <person name="Goodstein D."/>
            <person name="Gribskov M."/>
            <person name="Grimwood J."/>
            <person name="Groover A."/>
            <person name="Gunter L."/>
            <person name="Hamberger B."/>
            <person name="Heinze B."/>
            <person name="Helariutta Y."/>
            <person name="Henrissat B."/>
            <person name="Holligan D."/>
            <person name="Holt R."/>
            <person name="Huang W."/>
            <person name="Islam-Faridi N."/>
            <person name="Jones S."/>
            <person name="Jones-Rhoades M."/>
            <person name="Jorgensen R."/>
            <person name="Joshi C."/>
            <person name="Kangasjarvi J."/>
            <person name="Karlsson J."/>
            <person name="Kelleher C."/>
            <person name="Kirkpatrick R."/>
            <person name="Kirst M."/>
            <person name="Kohler A."/>
            <person name="Kalluri U."/>
            <person name="Larimer F."/>
            <person name="Leebens-Mack J."/>
            <person name="Leple J.C."/>
            <person name="Locascio P."/>
            <person name="Lou Y."/>
            <person name="Lucas S."/>
            <person name="Martin F."/>
            <person name="Montanini B."/>
            <person name="Napoli C."/>
            <person name="Nelson D.R."/>
            <person name="Nelson C."/>
            <person name="Nieminen K."/>
            <person name="Nilsson O."/>
            <person name="Pereda V."/>
            <person name="Peter G."/>
            <person name="Philippe R."/>
            <person name="Pilate G."/>
            <person name="Poliakov A."/>
            <person name="Razumovskaya J."/>
            <person name="Richardson P."/>
            <person name="Rinaldi C."/>
            <person name="Ritland K."/>
            <person name="Rouze P."/>
            <person name="Ryaboy D."/>
            <person name="Schmutz J."/>
            <person name="Schrader J."/>
            <person name="Segerman B."/>
            <person name="Shin H."/>
            <person name="Siddiqui A."/>
            <person name="Sterky F."/>
            <person name="Terry A."/>
            <person name="Tsai C.J."/>
            <person name="Uberbacher E."/>
            <person name="Unneberg P."/>
            <person name="Vahala J."/>
            <person name="Wall K."/>
            <person name="Wessler S."/>
            <person name="Yang G."/>
            <person name="Yin T."/>
            <person name="Douglas C."/>
            <person name="Marra M."/>
            <person name="Sandberg G."/>
            <person name="Van de Peer Y."/>
            <person name="Rokhsar D."/>
        </authorList>
    </citation>
    <scope>NUCLEOTIDE SEQUENCE [LARGE SCALE GENOMIC DNA]</scope>
    <source>
        <strain evidence="2">cv. Nisqually</strain>
    </source>
</reference>